<organism evidence="1">
    <name type="scientific">hydrocarbon metagenome</name>
    <dbReference type="NCBI Taxonomy" id="938273"/>
    <lineage>
        <taxon>unclassified sequences</taxon>
        <taxon>metagenomes</taxon>
        <taxon>ecological metagenomes</taxon>
    </lineage>
</organism>
<accession>A0A0W8E6I2</accession>
<proteinExistence type="predicted"/>
<sequence length="49" mass="4992">MVDRPLGVQGDITAAHGEGCSWCICSSTSISNGVPTSKSVTFLGHGTLI</sequence>
<protein>
    <submittedName>
        <fullName evidence="1">Uncharacterized protein</fullName>
    </submittedName>
</protein>
<dbReference type="AlphaFoldDB" id="A0A0W8E6I2"/>
<dbReference type="EMBL" id="LNQE01001861">
    <property type="protein sequence ID" value="KUG04057.1"/>
    <property type="molecule type" value="Genomic_DNA"/>
</dbReference>
<reference evidence="1" key="1">
    <citation type="journal article" date="2015" name="Proc. Natl. Acad. Sci. U.S.A.">
        <title>Networks of energetic and metabolic interactions define dynamics in microbial communities.</title>
        <authorList>
            <person name="Embree M."/>
            <person name="Liu J.K."/>
            <person name="Al-Bassam M.M."/>
            <person name="Zengler K."/>
        </authorList>
    </citation>
    <scope>NUCLEOTIDE SEQUENCE</scope>
</reference>
<name>A0A0W8E6I2_9ZZZZ</name>
<comment type="caution">
    <text evidence="1">The sequence shown here is derived from an EMBL/GenBank/DDBJ whole genome shotgun (WGS) entry which is preliminary data.</text>
</comment>
<gene>
    <name evidence="1" type="ORF">ASZ90_018583</name>
</gene>
<evidence type="ECO:0000313" key="1">
    <source>
        <dbReference type="EMBL" id="KUG04057.1"/>
    </source>
</evidence>